<dbReference type="PROSITE" id="PS51762">
    <property type="entry name" value="GH16_2"/>
    <property type="match status" value="1"/>
</dbReference>
<name>A0ABN2YIU2_9ACTN</name>
<dbReference type="Proteomes" id="UP001500575">
    <property type="component" value="Unassembled WGS sequence"/>
</dbReference>
<dbReference type="RefSeq" id="WP_344304363.1">
    <property type="nucleotide sequence ID" value="NZ_BAAAQQ010000012.1"/>
</dbReference>
<comment type="caution">
    <text evidence="4">The sequence shown here is derived from an EMBL/GenBank/DDBJ whole genome shotgun (WGS) entry which is preliminary data.</text>
</comment>
<feature type="region of interest" description="Disordered" evidence="1">
    <location>
        <begin position="23"/>
        <end position="46"/>
    </location>
</feature>
<proteinExistence type="predicted"/>
<dbReference type="Pfam" id="PF00722">
    <property type="entry name" value="Glyco_hydro_16"/>
    <property type="match status" value="1"/>
</dbReference>
<feature type="chain" id="PRO_5046412443" description="GH16 domain-containing protein" evidence="2">
    <location>
        <begin position="22"/>
        <end position="383"/>
    </location>
</feature>
<sequence length="383" mass="40806">MTRPSRALAFVAIGGALTITAACSGGGSDEEPPASESSSGVTASLLPPIAQAGADVASADDAEAVIAARTEPAEEGVELTLEQDAGSGWEEVGTAETNAAGTADFVVSGGTDASYRVSADGGAPSKVSGTWTLESGDEFDGDALDPAQWYHRGGEYNPEGLRACSKGSPDAVDVSGGALALRVQVDPDRAGESCEAKAADGKSLGRFPYRLNGHVASTKLFRYGVTAARIKFQPARGQHGSFWFQSQLAAANHEDAASGGAEIDVVEYFGRDDDDRLASFVYYPSPDGMAKEGDWIEEASRFLTDQDDDWYKRYHVFALEWTEDEYVVRIDGQEAWRTDKGVSQQPEFVVLSLLSSDYELPKLKGAPLPQTMSVDWVRHWSQG</sequence>
<evidence type="ECO:0000256" key="1">
    <source>
        <dbReference type="SAM" id="MobiDB-lite"/>
    </source>
</evidence>
<dbReference type="SUPFAM" id="SSF49899">
    <property type="entry name" value="Concanavalin A-like lectins/glucanases"/>
    <property type="match status" value="1"/>
</dbReference>
<evidence type="ECO:0000313" key="4">
    <source>
        <dbReference type="EMBL" id="GAA2127864.1"/>
    </source>
</evidence>
<gene>
    <name evidence="4" type="ORF">GCM10009843_27750</name>
</gene>
<accession>A0ABN2YIU2</accession>
<evidence type="ECO:0000256" key="2">
    <source>
        <dbReference type="SAM" id="SignalP"/>
    </source>
</evidence>
<keyword evidence="5" id="KW-1185">Reference proteome</keyword>
<evidence type="ECO:0000259" key="3">
    <source>
        <dbReference type="PROSITE" id="PS51762"/>
    </source>
</evidence>
<dbReference type="InterPro" id="IPR000757">
    <property type="entry name" value="Beta-glucanase-like"/>
</dbReference>
<dbReference type="InterPro" id="IPR013320">
    <property type="entry name" value="ConA-like_dom_sf"/>
</dbReference>
<keyword evidence="2" id="KW-0732">Signal</keyword>
<reference evidence="4 5" key="1">
    <citation type="journal article" date="2019" name="Int. J. Syst. Evol. Microbiol.">
        <title>The Global Catalogue of Microorganisms (GCM) 10K type strain sequencing project: providing services to taxonomists for standard genome sequencing and annotation.</title>
        <authorList>
            <consortium name="The Broad Institute Genomics Platform"/>
            <consortium name="The Broad Institute Genome Sequencing Center for Infectious Disease"/>
            <person name="Wu L."/>
            <person name="Ma J."/>
        </authorList>
    </citation>
    <scope>NUCLEOTIDE SEQUENCE [LARGE SCALE GENOMIC DNA]</scope>
    <source>
        <strain evidence="4 5">JCM 16021</strain>
    </source>
</reference>
<dbReference type="Gene3D" id="2.60.120.200">
    <property type="match status" value="1"/>
</dbReference>
<feature type="signal peptide" evidence="2">
    <location>
        <begin position="1"/>
        <end position="21"/>
    </location>
</feature>
<feature type="domain" description="GH16" evidence="3">
    <location>
        <begin position="118"/>
        <end position="383"/>
    </location>
</feature>
<evidence type="ECO:0000313" key="5">
    <source>
        <dbReference type="Proteomes" id="UP001500575"/>
    </source>
</evidence>
<dbReference type="EMBL" id="BAAAQQ010000012">
    <property type="protein sequence ID" value="GAA2127864.1"/>
    <property type="molecule type" value="Genomic_DNA"/>
</dbReference>
<protein>
    <recommendedName>
        <fullName evidence="3">GH16 domain-containing protein</fullName>
    </recommendedName>
</protein>
<organism evidence="4 5">
    <name type="scientific">Nocardioides bigeumensis</name>
    <dbReference type="NCBI Taxonomy" id="433657"/>
    <lineage>
        <taxon>Bacteria</taxon>
        <taxon>Bacillati</taxon>
        <taxon>Actinomycetota</taxon>
        <taxon>Actinomycetes</taxon>
        <taxon>Propionibacteriales</taxon>
        <taxon>Nocardioidaceae</taxon>
        <taxon>Nocardioides</taxon>
    </lineage>
</organism>
<dbReference type="CDD" id="cd00413">
    <property type="entry name" value="Glyco_hydrolase_16"/>
    <property type="match status" value="1"/>
</dbReference>
<dbReference type="PROSITE" id="PS51257">
    <property type="entry name" value="PROKAR_LIPOPROTEIN"/>
    <property type="match status" value="1"/>
</dbReference>